<dbReference type="Pfam" id="PF00989">
    <property type="entry name" value="PAS"/>
    <property type="match status" value="2"/>
</dbReference>
<gene>
    <name evidence="11" type="ORF">CO173_03540</name>
</gene>
<dbReference type="InterPro" id="IPR013656">
    <property type="entry name" value="PAS_4"/>
</dbReference>
<feature type="domain" description="PAS" evidence="9">
    <location>
        <begin position="242"/>
        <end position="312"/>
    </location>
</feature>
<evidence type="ECO:0000256" key="2">
    <source>
        <dbReference type="ARBA" id="ARBA00012438"/>
    </source>
</evidence>
<feature type="domain" description="PAC" evidence="10">
    <location>
        <begin position="319"/>
        <end position="369"/>
    </location>
</feature>
<dbReference type="PROSITE" id="PS50112">
    <property type="entry name" value="PAS"/>
    <property type="match status" value="4"/>
</dbReference>
<dbReference type="SUPFAM" id="SSF47384">
    <property type="entry name" value="Homodimeric domain of signal transducing histidine kinase"/>
    <property type="match status" value="1"/>
</dbReference>
<dbReference type="CDD" id="cd00075">
    <property type="entry name" value="HATPase"/>
    <property type="match status" value="1"/>
</dbReference>
<feature type="domain" description="PAS" evidence="9">
    <location>
        <begin position="361"/>
        <end position="433"/>
    </location>
</feature>
<evidence type="ECO:0000256" key="7">
    <source>
        <dbReference type="SAM" id="Phobius"/>
    </source>
</evidence>
<comment type="catalytic activity">
    <reaction evidence="1">
        <text>ATP + protein L-histidine = ADP + protein N-phospho-L-histidine.</text>
        <dbReference type="EC" id="2.7.13.3"/>
    </reaction>
</comment>
<dbReference type="InterPro" id="IPR036890">
    <property type="entry name" value="HATPase_C_sf"/>
</dbReference>
<keyword evidence="5" id="KW-0418">Kinase</keyword>
<dbReference type="Gene3D" id="1.10.287.130">
    <property type="match status" value="1"/>
</dbReference>
<dbReference type="EMBL" id="PFWT01000016">
    <property type="protein sequence ID" value="PJA46137.1"/>
    <property type="molecule type" value="Genomic_DNA"/>
</dbReference>
<dbReference type="Gene3D" id="3.30.450.20">
    <property type="entry name" value="PAS domain"/>
    <property type="match status" value="5"/>
</dbReference>
<dbReference type="InterPro" id="IPR001610">
    <property type="entry name" value="PAC"/>
</dbReference>
<dbReference type="SMART" id="SM00388">
    <property type="entry name" value="HisKA"/>
    <property type="match status" value="1"/>
</dbReference>
<dbReference type="Gene3D" id="2.10.70.100">
    <property type="match status" value="1"/>
</dbReference>
<feature type="domain" description="PAC" evidence="10">
    <location>
        <begin position="444"/>
        <end position="496"/>
    </location>
</feature>
<dbReference type="InterPro" id="IPR013655">
    <property type="entry name" value="PAS_fold_3"/>
</dbReference>
<keyword evidence="3" id="KW-0597">Phosphoprotein</keyword>
<organism evidence="11 12">
    <name type="scientific">Candidatus Uhrbacteria bacterium CG_4_9_14_3_um_filter_41_35</name>
    <dbReference type="NCBI Taxonomy" id="1975034"/>
    <lineage>
        <taxon>Bacteria</taxon>
        <taxon>Candidatus Uhriibacteriota</taxon>
    </lineage>
</organism>
<protein>
    <recommendedName>
        <fullName evidence="2">histidine kinase</fullName>
        <ecNumber evidence="2">2.7.13.3</ecNumber>
    </recommendedName>
</protein>
<keyword evidence="7" id="KW-1133">Transmembrane helix</keyword>
<dbReference type="CDD" id="cd00130">
    <property type="entry name" value="PAS"/>
    <property type="match status" value="4"/>
</dbReference>
<dbReference type="Pfam" id="PF08447">
    <property type="entry name" value="PAS_3"/>
    <property type="match status" value="1"/>
</dbReference>
<dbReference type="InterPro" id="IPR013767">
    <property type="entry name" value="PAS_fold"/>
</dbReference>
<keyword evidence="4" id="KW-0808">Transferase</keyword>
<dbReference type="NCBIfam" id="TIGR00229">
    <property type="entry name" value="sensory_box"/>
    <property type="match status" value="5"/>
</dbReference>
<dbReference type="InterPro" id="IPR000014">
    <property type="entry name" value="PAS"/>
</dbReference>
<dbReference type="Pfam" id="PF08448">
    <property type="entry name" value="PAS_4"/>
    <property type="match status" value="1"/>
</dbReference>
<dbReference type="PROSITE" id="PS50113">
    <property type="entry name" value="PAC"/>
    <property type="match status" value="4"/>
</dbReference>
<dbReference type="InterPro" id="IPR036097">
    <property type="entry name" value="HisK_dim/P_sf"/>
</dbReference>
<dbReference type="FunFam" id="3.30.565.10:FF:000006">
    <property type="entry name" value="Sensor histidine kinase WalK"/>
    <property type="match status" value="1"/>
</dbReference>
<dbReference type="InterPro" id="IPR003661">
    <property type="entry name" value="HisK_dim/P_dom"/>
</dbReference>
<dbReference type="AlphaFoldDB" id="A0A2M7XE37"/>
<dbReference type="Gene3D" id="3.30.565.10">
    <property type="entry name" value="Histidine kinase-like ATPase, C-terminal domain"/>
    <property type="match status" value="1"/>
</dbReference>
<reference evidence="12" key="1">
    <citation type="submission" date="2017-09" db="EMBL/GenBank/DDBJ databases">
        <title>Depth-based differentiation of microbial function through sediment-hosted aquifers and enrichment of novel symbionts in the deep terrestrial subsurface.</title>
        <authorList>
            <person name="Probst A.J."/>
            <person name="Ladd B."/>
            <person name="Jarett J.K."/>
            <person name="Geller-Mcgrath D.E."/>
            <person name="Sieber C.M.K."/>
            <person name="Emerson J.B."/>
            <person name="Anantharaman K."/>
            <person name="Thomas B.C."/>
            <person name="Malmstrom R."/>
            <person name="Stieglmeier M."/>
            <person name="Klingl A."/>
            <person name="Woyke T."/>
            <person name="Ryan C.M."/>
            <person name="Banfield J.F."/>
        </authorList>
    </citation>
    <scope>NUCLEOTIDE SEQUENCE [LARGE SCALE GENOMIC DNA]</scope>
</reference>
<keyword evidence="6" id="KW-0175">Coiled coil</keyword>
<dbReference type="SMART" id="SM00091">
    <property type="entry name" value="PAS"/>
    <property type="match status" value="5"/>
</dbReference>
<dbReference type="SMART" id="SM00086">
    <property type="entry name" value="PAC"/>
    <property type="match status" value="5"/>
</dbReference>
<evidence type="ECO:0000259" key="10">
    <source>
        <dbReference type="PROSITE" id="PS50113"/>
    </source>
</evidence>
<dbReference type="InterPro" id="IPR035965">
    <property type="entry name" value="PAS-like_dom_sf"/>
</dbReference>
<dbReference type="PRINTS" id="PR00344">
    <property type="entry name" value="BCTRLSENSOR"/>
</dbReference>
<keyword evidence="7" id="KW-0472">Membrane</keyword>
<feature type="domain" description="PAS" evidence="9">
    <location>
        <begin position="497"/>
        <end position="568"/>
    </location>
</feature>
<evidence type="ECO:0000313" key="12">
    <source>
        <dbReference type="Proteomes" id="UP000231263"/>
    </source>
</evidence>
<feature type="domain" description="PAC" evidence="10">
    <location>
        <begin position="820"/>
        <end position="876"/>
    </location>
</feature>
<dbReference type="GO" id="GO:0006355">
    <property type="term" value="P:regulation of DNA-templated transcription"/>
    <property type="evidence" value="ECO:0007669"/>
    <property type="project" value="InterPro"/>
</dbReference>
<dbReference type="Pfam" id="PF02518">
    <property type="entry name" value="HATPase_c"/>
    <property type="match status" value="1"/>
</dbReference>
<dbReference type="PROSITE" id="PS50109">
    <property type="entry name" value="HIS_KIN"/>
    <property type="match status" value="1"/>
</dbReference>
<dbReference type="InterPro" id="IPR003594">
    <property type="entry name" value="HATPase_dom"/>
</dbReference>
<dbReference type="PANTHER" id="PTHR43304">
    <property type="entry name" value="PHYTOCHROME-LIKE PROTEIN CPH1"/>
    <property type="match status" value="1"/>
</dbReference>
<name>A0A2M7XE37_9BACT</name>
<accession>A0A2M7XE37</accession>
<feature type="transmembrane region" description="Helical" evidence="7">
    <location>
        <begin position="20"/>
        <end position="41"/>
    </location>
</feature>
<dbReference type="GO" id="GO:0000155">
    <property type="term" value="F:phosphorelay sensor kinase activity"/>
    <property type="evidence" value="ECO:0007669"/>
    <property type="project" value="InterPro"/>
</dbReference>
<evidence type="ECO:0000256" key="1">
    <source>
        <dbReference type="ARBA" id="ARBA00000085"/>
    </source>
</evidence>
<dbReference type="SUPFAM" id="SSF55874">
    <property type="entry name" value="ATPase domain of HSP90 chaperone/DNA topoisomerase II/histidine kinase"/>
    <property type="match status" value="1"/>
</dbReference>
<proteinExistence type="predicted"/>
<keyword evidence="7" id="KW-0812">Transmembrane</keyword>
<dbReference type="InterPro" id="IPR004358">
    <property type="entry name" value="Sig_transdc_His_kin-like_C"/>
</dbReference>
<dbReference type="EC" id="2.7.13.3" evidence="2"/>
<evidence type="ECO:0000256" key="5">
    <source>
        <dbReference type="ARBA" id="ARBA00022777"/>
    </source>
</evidence>
<sequence length="1105" mass="124202">MKRQNFKDENRQKVLESVGLFLAFIVVFSVAISLILTSAITDYYRKGTIGRVPYVIQEQATEYEAQNIDLKNYSSSESQLIFSEIAHHLETLSEVSRIAIVGPNGLVYWSNDGLIATGSIYEQNNVNKSLAEGVVLEEVDDSVLSTLGVKKAVEIYAPLSLPSGDIVVNVYFTETELLSALTRIRVIIFLFTALLFFAILLMLSYGLRTQKKIIRNQARKIEQYTHGLEVMVEDKVRELKVSEEEIKGISETVNASIIAVDDQGTVVHWNRGAERMFGFTEEEAVGKTLDIIIPEKYRSTHSESIFNYIKTGEGDIIGTSVEYEGVRKNGEIFPIELSLSSYKVDGKQAVVALILDITKRKSAEVKYELHNKNISDVIWTMDLKLNYTYVSPSVEKQRGFTVEEVMRAGFEKTISPDSIDKMRNVFMKEMKHDSDPGVEKNRFIVLEITELRKDGSIFPAEINLSFLRDETGKPTGILGVTRDITNRKNAEMELEESREELIRAQSVAHIGNWNLDINTGILRWSNETYAIFGIEIGEVITIEKFFAYIHPEDLAEVKRAWNEALNKKPYNIQHRIIVNGEDRWVREIAELDFDKNGKPVKGIGTVQDITKQKNDEFAIKESEERYKKLLNLAPSGIVLHDGKNILFSNATGAEILEADSPEALIGKKVIDFIHPDSQKIVKNRIKNELDNGIQSGSLREKFITMRGKNIDVLTSAAPIKYLGKTVVMALFTDITKDKKTEDAIRISEEKLRTLIDALPDCIKLLDDNGNVIHISKGGMLEHGFTNVSQAIGWNYLMTFSDGSQEKIKEALDRVKQGEIVNFDAEHIHGKVFGASNRDWCNMTLAPVIDQNGKVINIVVISRDISEKRKMETKINALDELKSRFITALTHVTRTPLSQMRWSIEALIAGELGELNQEQIKFLYKILDSELDILQTITNMNMVLDVERGTMVLDKQNTSITSLASSVIKGVANECSLRQIDCVVNLPKTSLPNVKIDAEKIRRVIEILVKNALQYSRKNGNITVKFSKTVKTVKIIIADNGVGIPEGEQVNIFDKFFRASNAQSLNTNGIGLGLYIVKSIIEAHNGQISFRSREGVGTEFTVTLPL</sequence>
<dbReference type="InterPro" id="IPR000700">
    <property type="entry name" value="PAS-assoc_C"/>
</dbReference>
<evidence type="ECO:0000256" key="3">
    <source>
        <dbReference type="ARBA" id="ARBA00022553"/>
    </source>
</evidence>
<comment type="caution">
    <text evidence="11">The sequence shown here is derived from an EMBL/GenBank/DDBJ whole genome shotgun (WGS) entry which is preliminary data.</text>
</comment>
<evidence type="ECO:0000256" key="4">
    <source>
        <dbReference type="ARBA" id="ARBA00022679"/>
    </source>
</evidence>
<dbReference type="SUPFAM" id="SSF55785">
    <property type="entry name" value="PYP-like sensor domain (PAS domain)"/>
    <property type="match status" value="5"/>
</dbReference>
<dbReference type="PANTHER" id="PTHR43304:SF1">
    <property type="entry name" value="PAC DOMAIN-CONTAINING PROTEIN"/>
    <property type="match status" value="1"/>
</dbReference>
<dbReference type="Proteomes" id="UP000231263">
    <property type="component" value="Unassembled WGS sequence"/>
</dbReference>
<evidence type="ECO:0000259" key="8">
    <source>
        <dbReference type="PROSITE" id="PS50109"/>
    </source>
</evidence>
<evidence type="ECO:0000313" key="11">
    <source>
        <dbReference type="EMBL" id="PJA46137.1"/>
    </source>
</evidence>
<dbReference type="SMART" id="SM00387">
    <property type="entry name" value="HATPase_c"/>
    <property type="match status" value="1"/>
</dbReference>
<dbReference type="InterPro" id="IPR005467">
    <property type="entry name" value="His_kinase_dom"/>
</dbReference>
<feature type="domain" description="PAC" evidence="10">
    <location>
        <begin position="566"/>
        <end position="621"/>
    </location>
</feature>
<evidence type="ECO:0000256" key="6">
    <source>
        <dbReference type="SAM" id="Coils"/>
    </source>
</evidence>
<feature type="domain" description="Histidine kinase" evidence="8">
    <location>
        <begin position="887"/>
        <end position="1105"/>
    </location>
</feature>
<dbReference type="Pfam" id="PF13426">
    <property type="entry name" value="PAS_9"/>
    <property type="match status" value="1"/>
</dbReference>
<feature type="transmembrane region" description="Helical" evidence="7">
    <location>
        <begin position="186"/>
        <end position="207"/>
    </location>
</feature>
<feature type="coiled-coil region" evidence="6">
    <location>
        <begin position="480"/>
        <end position="507"/>
    </location>
</feature>
<evidence type="ECO:0000259" key="9">
    <source>
        <dbReference type="PROSITE" id="PS50112"/>
    </source>
</evidence>
<dbReference type="InterPro" id="IPR052162">
    <property type="entry name" value="Sensor_kinase/Photoreceptor"/>
</dbReference>
<feature type="domain" description="PAS" evidence="9">
    <location>
        <begin position="622"/>
        <end position="692"/>
    </location>
</feature>